<comment type="caution">
    <text evidence="1">The sequence shown here is derived from an EMBL/GenBank/DDBJ whole genome shotgun (WGS) entry which is preliminary data.</text>
</comment>
<dbReference type="Proteomes" id="UP001604336">
    <property type="component" value="Unassembled WGS sequence"/>
</dbReference>
<dbReference type="EMBL" id="JBFOLK010000012">
    <property type="protein sequence ID" value="KAL2471428.1"/>
    <property type="molecule type" value="Genomic_DNA"/>
</dbReference>
<evidence type="ECO:0000313" key="1">
    <source>
        <dbReference type="EMBL" id="KAL2471428.1"/>
    </source>
</evidence>
<accession>A0ABD1Q754</accession>
<dbReference type="AlphaFoldDB" id="A0ABD1Q754"/>
<sequence>MCVIIWNVRGVGSTATRRRLKKLVRIHQGLENESGKIWCFWNLGTTVASCVDHPQFLHIRVEDPRLSRPMYITPVYSFLFVGGAQGFMDGTPPDFSCSGWAVDGWGRL</sequence>
<protein>
    <submittedName>
        <fullName evidence="1">Uncharacterized protein</fullName>
    </submittedName>
</protein>
<gene>
    <name evidence="1" type="ORF">Adt_39564</name>
</gene>
<reference evidence="2" key="1">
    <citation type="submission" date="2024-07" db="EMBL/GenBank/DDBJ databases">
        <title>Two chromosome-level genome assemblies of Korean endemic species Abeliophyllum distichum and Forsythia ovata (Oleaceae).</title>
        <authorList>
            <person name="Jang H."/>
        </authorList>
    </citation>
    <scope>NUCLEOTIDE SEQUENCE [LARGE SCALE GENOMIC DNA]</scope>
</reference>
<keyword evidence="2" id="KW-1185">Reference proteome</keyword>
<evidence type="ECO:0000313" key="2">
    <source>
        <dbReference type="Proteomes" id="UP001604336"/>
    </source>
</evidence>
<name>A0ABD1Q754_9LAMI</name>
<organism evidence="1 2">
    <name type="scientific">Abeliophyllum distichum</name>
    <dbReference type="NCBI Taxonomy" id="126358"/>
    <lineage>
        <taxon>Eukaryota</taxon>
        <taxon>Viridiplantae</taxon>
        <taxon>Streptophyta</taxon>
        <taxon>Embryophyta</taxon>
        <taxon>Tracheophyta</taxon>
        <taxon>Spermatophyta</taxon>
        <taxon>Magnoliopsida</taxon>
        <taxon>eudicotyledons</taxon>
        <taxon>Gunneridae</taxon>
        <taxon>Pentapetalae</taxon>
        <taxon>asterids</taxon>
        <taxon>lamiids</taxon>
        <taxon>Lamiales</taxon>
        <taxon>Oleaceae</taxon>
        <taxon>Forsythieae</taxon>
        <taxon>Abeliophyllum</taxon>
    </lineage>
</organism>
<proteinExistence type="predicted"/>